<dbReference type="SUPFAM" id="SSF51306">
    <property type="entry name" value="LexA/Signal peptidase"/>
    <property type="match status" value="1"/>
</dbReference>
<name>F6DTI3_DESRL</name>
<gene>
    <name evidence="2" type="ordered locus">Desru_1782</name>
</gene>
<dbReference type="Gene3D" id="2.10.109.10">
    <property type="entry name" value="Umud Fragment, subunit A"/>
    <property type="match status" value="1"/>
</dbReference>
<dbReference type="PROSITE" id="PS50943">
    <property type="entry name" value="HTH_CROC1"/>
    <property type="match status" value="1"/>
</dbReference>
<evidence type="ECO:0000313" key="3">
    <source>
        <dbReference type="Proteomes" id="UP000009234"/>
    </source>
</evidence>
<organism evidence="2 3">
    <name type="scientific">Desulforamulus ruminis (strain ATCC 23193 / DSM 2154 / NCIMB 8452 / DL)</name>
    <name type="common">Desulfotomaculum ruminis</name>
    <dbReference type="NCBI Taxonomy" id="696281"/>
    <lineage>
        <taxon>Bacteria</taxon>
        <taxon>Bacillati</taxon>
        <taxon>Bacillota</taxon>
        <taxon>Clostridia</taxon>
        <taxon>Eubacteriales</taxon>
        <taxon>Peptococcaceae</taxon>
        <taxon>Desulforamulus</taxon>
    </lineage>
</organism>
<dbReference type="Gene3D" id="1.10.260.40">
    <property type="entry name" value="lambda repressor-like DNA-binding domains"/>
    <property type="match status" value="1"/>
</dbReference>
<dbReference type="CDD" id="cd00093">
    <property type="entry name" value="HTH_XRE"/>
    <property type="match status" value="1"/>
</dbReference>
<evidence type="ECO:0000259" key="1">
    <source>
        <dbReference type="PROSITE" id="PS50943"/>
    </source>
</evidence>
<dbReference type="MEROPS" id="S24.001"/>
<dbReference type="InterPro" id="IPR010982">
    <property type="entry name" value="Lambda_DNA-bd_dom_sf"/>
</dbReference>
<dbReference type="InterPro" id="IPR015927">
    <property type="entry name" value="Peptidase_S24_S26A/B/C"/>
</dbReference>
<feature type="domain" description="HTH cro/C1-type" evidence="1">
    <location>
        <begin position="8"/>
        <end position="62"/>
    </location>
</feature>
<dbReference type="Pfam" id="PF01381">
    <property type="entry name" value="HTH_3"/>
    <property type="match status" value="1"/>
</dbReference>
<dbReference type="InterPro" id="IPR001387">
    <property type="entry name" value="Cro/C1-type_HTH"/>
</dbReference>
<dbReference type="STRING" id="696281.Desru_1782"/>
<reference evidence="3" key="1">
    <citation type="submission" date="2011-05" db="EMBL/GenBank/DDBJ databases">
        <title>Complete sequence of Desulfotomaculum ruminis DSM 2154.</title>
        <authorList>
            <person name="Lucas S."/>
            <person name="Copeland A."/>
            <person name="Lapidus A."/>
            <person name="Cheng J.-F."/>
            <person name="Goodwin L."/>
            <person name="Pitluck S."/>
            <person name="Lu M."/>
            <person name="Detter J.C."/>
            <person name="Han C."/>
            <person name="Tapia R."/>
            <person name="Land M."/>
            <person name="Hauser L."/>
            <person name="Kyrpides N."/>
            <person name="Ivanova N."/>
            <person name="Mikhailova N."/>
            <person name="Pagani I."/>
            <person name="Stams A.J.M."/>
            <person name="Plugge C.M."/>
            <person name="Muyzer G."/>
            <person name="Kuever J."/>
            <person name="Parshina S.N."/>
            <person name="Ivanova A.E."/>
            <person name="Nazina T.N."/>
            <person name="Brambilla E."/>
            <person name="Spring S."/>
            <person name="Klenk H.-P."/>
            <person name="Woyke T."/>
        </authorList>
    </citation>
    <scope>NUCLEOTIDE SEQUENCE [LARGE SCALE GENOMIC DNA]</scope>
    <source>
        <strain evidence="3">ATCC 23193 / DSM 2154 / NCIB 8452 / DL</strain>
    </source>
</reference>
<dbReference type="KEGG" id="dru:Desru_1782"/>
<dbReference type="PANTHER" id="PTHR33516:SF2">
    <property type="entry name" value="LEXA REPRESSOR-RELATED"/>
    <property type="match status" value="1"/>
</dbReference>
<dbReference type="HOGENOM" id="CLU_066192_1_1_9"/>
<dbReference type="GO" id="GO:0003677">
    <property type="term" value="F:DNA binding"/>
    <property type="evidence" value="ECO:0007669"/>
    <property type="project" value="InterPro"/>
</dbReference>
<dbReference type="AlphaFoldDB" id="F6DTI3"/>
<evidence type="ECO:0000313" key="2">
    <source>
        <dbReference type="EMBL" id="AEG60045.1"/>
    </source>
</evidence>
<dbReference type="InterPro" id="IPR036286">
    <property type="entry name" value="LexA/Signal_pep-like_sf"/>
</dbReference>
<sequence length="294" mass="32734">METISDRIEKTIEDNGLTKTQFAKIIGISTGNLGDWKRGKSMPGANALAKIAEHFDVSLDWLILGKKIEKLEQIPGRVSRISEGEEDRLEFRESGSNSELLKYLKDLSEEDINVLTLVAKRLSGKGSRTSIKTNTPRVKLKKEPETSKSNVCYLPVLSQIPAGRPVSTEDLIEGYLPVPVHMAKSGTFLTRVRGDSMIGDEIFDGDVVQIRMQPTVENGEIAAVRLNGEVTLKHFFNNNGSFILRSSNPEYSDIIANIDDDITIIGKFIAKFSKQDVDVLLDRFREDGAFFNTI</sequence>
<dbReference type="InterPro" id="IPR050077">
    <property type="entry name" value="LexA_repressor"/>
</dbReference>
<keyword evidence="3" id="KW-1185">Reference proteome</keyword>
<dbReference type="Proteomes" id="UP000009234">
    <property type="component" value="Chromosome"/>
</dbReference>
<dbReference type="RefSeq" id="WP_013841809.1">
    <property type="nucleotide sequence ID" value="NC_015589.1"/>
</dbReference>
<reference evidence="2 3" key="2">
    <citation type="journal article" date="2012" name="Stand. Genomic Sci.">
        <title>Complete genome sequence of the sulfate-reducing firmicute Desulfotomaculum ruminis type strain (DL(T)).</title>
        <authorList>
            <person name="Spring S."/>
            <person name="Visser M."/>
            <person name="Lu M."/>
            <person name="Copeland A."/>
            <person name="Lapidus A."/>
            <person name="Lucas S."/>
            <person name="Cheng J.F."/>
            <person name="Han C."/>
            <person name="Tapia R."/>
            <person name="Goodwin L.A."/>
            <person name="Pitluck S."/>
            <person name="Ivanova N."/>
            <person name="Land M."/>
            <person name="Hauser L."/>
            <person name="Larimer F."/>
            <person name="Rohde M."/>
            <person name="Goker M."/>
            <person name="Detter J.C."/>
            <person name="Kyrpides N.C."/>
            <person name="Woyke T."/>
            <person name="Schaap P.J."/>
            <person name="Plugge C.M."/>
            <person name="Muyzer G."/>
            <person name="Kuever J."/>
            <person name="Pereira I.A."/>
            <person name="Parshina S.N."/>
            <person name="Bernier-Latmani R."/>
            <person name="Stams A.J."/>
            <person name="Klenk H.P."/>
        </authorList>
    </citation>
    <scope>NUCLEOTIDE SEQUENCE [LARGE SCALE GENOMIC DNA]</scope>
    <source>
        <strain evidence="3">ATCC 23193 / DSM 2154 / NCIB 8452 / DL</strain>
    </source>
</reference>
<dbReference type="CDD" id="cd06529">
    <property type="entry name" value="S24_LexA-like"/>
    <property type="match status" value="1"/>
</dbReference>
<dbReference type="OrthoDB" id="9802364at2"/>
<proteinExistence type="predicted"/>
<dbReference type="InterPro" id="IPR039418">
    <property type="entry name" value="LexA-like"/>
</dbReference>
<dbReference type="Pfam" id="PF00717">
    <property type="entry name" value="Peptidase_S24"/>
    <property type="match status" value="1"/>
</dbReference>
<protein>
    <submittedName>
        <fullName evidence="2">LexA repressor</fullName>
    </submittedName>
</protein>
<accession>F6DTI3</accession>
<dbReference type="EMBL" id="CP002780">
    <property type="protein sequence ID" value="AEG60045.1"/>
    <property type="molecule type" value="Genomic_DNA"/>
</dbReference>
<dbReference type="SUPFAM" id="SSF47413">
    <property type="entry name" value="lambda repressor-like DNA-binding domains"/>
    <property type="match status" value="1"/>
</dbReference>
<dbReference type="PANTHER" id="PTHR33516">
    <property type="entry name" value="LEXA REPRESSOR"/>
    <property type="match status" value="1"/>
</dbReference>
<dbReference type="eggNOG" id="COG1974">
    <property type="taxonomic scope" value="Bacteria"/>
</dbReference>
<dbReference type="SMART" id="SM00530">
    <property type="entry name" value="HTH_XRE"/>
    <property type="match status" value="1"/>
</dbReference>